<feature type="transmembrane region" description="Helical" evidence="6">
    <location>
        <begin position="132"/>
        <end position="152"/>
    </location>
</feature>
<evidence type="ECO:0000256" key="4">
    <source>
        <dbReference type="ARBA" id="ARBA00023136"/>
    </source>
</evidence>
<feature type="transmembrane region" description="Helical" evidence="6">
    <location>
        <begin position="191"/>
        <end position="212"/>
    </location>
</feature>
<dbReference type="Pfam" id="PF03006">
    <property type="entry name" value="HlyIII"/>
    <property type="match status" value="1"/>
</dbReference>
<sequence>MYPTYSRAERIADGTMHALGVIGALTGAVVLIVWASSIASNEHVTAISIYGTTLIATFTASAMYHMTPWESIRPTLRRFDHAAIYLKIAGTYTPLVVMIGSGFAYLVLAIVWGLAVIGMVLKLFFWQTPGRFGPALYLIMGWLSVLLIWSLWPIIPGTAMALIAAGGLMYTCGVGFYVAKDMKFSNAIWHGFVIAASACFFIAITIGLGHIARGMEFMT</sequence>
<comment type="subcellular location">
    <subcellularLocation>
        <location evidence="1">Membrane</location>
        <topology evidence="1">Multi-pass membrane protein</topology>
    </subcellularLocation>
</comment>
<dbReference type="EMBL" id="PVTP01000002">
    <property type="protein sequence ID" value="PRY79556.1"/>
    <property type="molecule type" value="Genomic_DNA"/>
</dbReference>
<dbReference type="InterPro" id="IPR004254">
    <property type="entry name" value="AdipoR/HlyIII-related"/>
</dbReference>
<dbReference type="AlphaFoldDB" id="A0A2T0W328"/>
<name>A0A2T0W328_9RHOB</name>
<keyword evidence="2 6" id="KW-0812">Transmembrane</keyword>
<evidence type="ECO:0000256" key="2">
    <source>
        <dbReference type="ARBA" id="ARBA00022692"/>
    </source>
</evidence>
<proteinExistence type="predicted"/>
<dbReference type="RefSeq" id="WP_106354839.1">
    <property type="nucleotide sequence ID" value="NZ_PVTP01000002.1"/>
</dbReference>
<dbReference type="Proteomes" id="UP000238007">
    <property type="component" value="Unassembled WGS sequence"/>
</dbReference>
<feature type="transmembrane region" description="Helical" evidence="6">
    <location>
        <begin position="158"/>
        <end position="179"/>
    </location>
</feature>
<dbReference type="OrthoDB" id="9813689at2"/>
<evidence type="ECO:0000256" key="5">
    <source>
        <dbReference type="PIRSR" id="PIRSR604254-1"/>
    </source>
</evidence>
<keyword evidence="5" id="KW-0479">Metal-binding</keyword>
<evidence type="ECO:0000313" key="8">
    <source>
        <dbReference type="Proteomes" id="UP000238007"/>
    </source>
</evidence>
<dbReference type="PANTHER" id="PTHR20855">
    <property type="entry name" value="ADIPOR/PROGESTIN RECEPTOR-RELATED"/>
    <property type="match status" value="1"/>
</dbReference>
<feature type="transmembrane region" description="Helical" evidence="6">
    <location>
        <begin position="103"/>
        <end position="125"/>
    </location>
</feature>
<gene>
    <name evidence="7" type="ORF">CLV80_102201</name>
</gene>
<organism evidence="7 8">
    <name type="scientific">Yoonia maritima</name>
    <dbReference type="NCBI Taxonomy" id="1435347"/>
    <lineage>
        <taxon>Bacteria</taxon>
        <taxon>Pseudomonadati</taxon>
        <taxon>Pseudomonadota</taxon>
        <taxon>Alphaproteobacteria</taxon>
        <taxon>Rhodobacterales</taxon>
        <taxon>Paracoccaceae</taxon>
        <taxon>Yoonia</taxon>
    </lineage>
</organism>
<protein>
    <submittedName>
        <fullName evidence="7">Hemolysin III</fullName>
    </submittedName>
</protein>
<feature type="transmembrane region" description="Helical" evidence="6">
    <location>
        <begin position="47"/>
        <end position="67"/>
    </location>
</feature>
<keyword evidence="8" id="KW-1185">Reference proteome</keyword>
<accession>A0A2T0W328</accession>
<dbReference type="PANTHER" id="PTHR20855:SF3">
    <property type="entry name" value="LD03007P"/>
    <property type="match status" value="1"/>
</dbReference>
<evidence type="ECO:0000256" key="1">
    <source>
        <dbReference type="ARBA" id="ARBA00004141"/>
    </source>
</evidence>
<keyword evidence="4 6" id="KW-0472">Membrane</keyword>
<evidence type="ECO:0000313" key="7">
    <source>
        <dbReference type="EMBL" id="PRY79556.1"/>
    </source>
</evidence>
<evidence type="ECO:0000256" key="6">
    <source>
        <dbReference type="SAM" id="Phobius"/>
    </source>
</evidence>
<evidence type="ECO:0000256" key="3">
    <source>
        <dbReference type="ARBA" id="ARBA00022989"/>
    </source>
</evidence>
<feature type="binding site" evidence="5">
    <location>
        <position position="65"/>
    </location>
    <ligand>
        <name>Zn(2+)</name>
        <dbReference type="ChEBI" id="CHEBI:29105"/>
    </ligand>
</feature>
<keyword evidence="5" id="KW-0862">Zinc</keyword>
<reference evidence="7 8" key="1">
    <citation type="submission" date="2018-03" db="EMBL/GenBank/DDBJ databases">
        <title>Genomic Encyclopedia of Archaeal and Bacterial Type Strains, Phase II (KMG-II): from individual species to whole genera.</title>
        <authorList>
            <person name="Goeker M."/>
        </authorList>
    </citation>
    <scope>NUCLEOTIDE SEQUENCE [LARGE SCALE GENOMIC DNA]</scope>
    <source>
        <strain evidence="7 8">DSM 101533</strain>
    </source>
</reference>
<dbReference type="GO" id="GO:0016020">
    <property type="term" value="C:membrane"/>
    <property type="evidence" value="ECO:0007669"/>
    <property type="project" value="UniProtKB-SubCell"/>
</dbReference>
<feature type="binding site" evidence="5">
    <location>
        <position position="190"/>
    </location>
    <ligand>
        <name>Zn(2+)</name>
        <dbReference type="ChEBI" id="CHEBI:29105"/>
    </ligand>
</feature>
<keyword evidence="3 6" id="KW-1133">Transmembrane helix</keyword>
<feature type="transmembrane region" description="Helical" evidence="6">
    <location>
        <begin position="16"/>
        <end position="35"/>
    </location>
</feature>
<comment type="caution">
    <text evidence="7">The sequence shown here is derived from an EMBL/GenBank/DDBJ whole genome shotgun (WGS) entry which is preliminary data.</text>
</comment>
<dbReference type="GO" id="GO:0046872">
    <property type="term" value="F:metal ion binding"/>
    <property type="evidence" value="ECO:0007669"/>
    <property type="project" value="UniProtKB-KW"/>
</dbReference>